<feature type="chain" id="PRO_5012742088" evidence="1">
    <location>
        <begin position="22"/>
        <end position="64"/>
    </location>
</feature>
<name>A0A291M1J4_9RHOB</name>
<dbReference type="PROSITE" id="PS51257">
    <property type="entry name" value="PROKAR_LIPOPROTEIN"/>
    <property type="match status" value="1"/>
</dbReference>
<accession>A0A291M1J4</accession>
<dbReference type="RefSeq" id="WP_088664530.1">
    <property type="nucleotide sequence ID" value="NZ_CP021404.1"/>
</dbReference>
<evidence type="ECO:0000313" key="2">
    <source>
        <dbReference type="EMBL" id="ATI42605.1"/>
    </source>
</evidence>
<gene>
    <name evidence="2" type="ORF">CBW24_11710</name>
</gene>
<reference evidence="2 3" key="1">
    <citation type="submission" date="2017-05" db="EMBL/GenBank/DDBJ databases">
        <title>Comparative genomic and metabolic analysis of manganese-oxidizing mechanisms in Celeribater manganoxidans DY25T: its adaption to the environment of polymetallic nodule.</title>
        <authorList>
            <person name="Wang X."/>
        </authorList>
    </citation>
    <scope>NUCLEOTIDE SEQUENCE [LARGE SCALE GENOMIC DNA]</scope>
    <source>
        <strain evidence="2 3">DY25</strain>
    </source>
</reference>
<organism evidence="2 3">
    <name type="scientific">Pacificitalea manganoxidans</name>
    <dbReference type="NCBI Taxonomy" id="1411902"/>
    <lineage>
        <taxon>Bacteria</taxon>
        <taxon>Pseudomonadati</taxon>
        <taxon>Pseudomonadota</taxon>
        <taxon>Alphaproteobacteria</taxon>
        <taxon>Rhodobacterales</taxon>
        <taxon>Paracoccaceae</taxon>
        <taxon>Pacificitalea</taxon>
    </lineage>
</organism>
<dbReference type="EMBL" id="CP021404">
    <property type="protein sequence ID" value="ATI42605.1"/>
    <property type="molecule type" value="Genomic_DNA"/>
</dbReference>
<keyword evidence="3" id="KW-1185">Reference proteome</keyword>
<evidence type="ECO:0000256" key="1">
    <source>
        <dbReference type="SAM" id="SignalP"/>
    </source>
</evidence>
<keyword evidence="1" id="KW-0732">Signal</keyword>
<feature type="signal peptide" evidence="1">
    <location>
        <begin position="1"/>
        <end position="21"/>
    </location>
</feature>
<proteinExistence type="predicted"/>
<sequence length="64" mass="6030">MARLAKPALAFLALASLAACGDTVLERAGTGAAAGALIADATDNDVATGAAVGAGVGAVTTPRY</sequence>
<dbReference type="Proteomes" id="UP000219050">
    <property type="component" value="Chromosome"/>
</dbReference>
<dbReference type="KEGG" id="cmag:CBW24_11710"/>
<dbReference type="AlphaFoldDB" id="A0A291M1J4"/>
<evidence type="ECO:0000313" key="3">
    <source>
        <dbReference type="Proteomes" id="UP000219050"/>
    </source>
</evidence>
<protein>
    <submittedName>
        <fullName evidence="2">Uncharacterized protein</fullName>
    </submittedName>
</protein>